<comment type="caution">
    <text evidence="3">The sequence shown here is derived from an EMBL/GenBank/DDBJ whole genome shotgun (WGS) entry which is preliminary data.</text>
</comment>
<dbReference type="InterPro" id="IPR033900">
    <property type="entry name" value="Gram_neg_porin_domain"/>
</dbReference>
<name>A0A8J7PIC9_9PROT</name>
<evidence type="ECO:0000313" key="4">
    <source>
        <dbReference type="Proteomes" id="UP000664414"/>
    </source>
</evidence>
<accession>A0A8J7PIC9</accession>
<reference evidence="3" key="1">
    <citation type="submission" date="2021-02" db="EMBL/GenBank/DDBJ databases">
        <title>Thiocyanate and organic carbon inputs drive convergent selection for specific autotrophic Afipia and Thiobacillus strains within complex microbiomes.</title>
        <authorList>
            <person name="Huddy R.J."/>
            <person name="Sachdeva R."/>
            <person name="Kadzinga F."/>
            <person name="Kantor R.S."/>
            <person name="Harrison S.T.L."/>
            <person name="Banfield J.F."/>
        </authorList>
    </citation>
    <scope>NUCLEOTIDE SEQUENCE</scope>
    <source>
        <strain evidence="3">SCN18_10_11_15_R4_P_38_20</strain>
    </source>
</reference>
<gene>
    <name evidence="3" type="ORF">J0H12_00135</name>
</gene>
<dbReference type="EMBL" id="JAFKGL010000010">
    <property type="protein sequence ID" value="MBN9412322.1"/>
    <property type="molecule type" value="Genomic_DNA"/>
</dbReference>
<dbReference type="Pfam" id="PF13609">
    <property type="entry name" value="Porin_4"/>
    <property type="match status" value="1"/>
</dbReference>
<proteinExistence type="predicted"/>
<feature type="coiled-coil region" evidence="1">
    <location>
        <begin position="9"/>
        <end position="36"/>
    </location>
</feature>
<dbReference type="InterPro" id="IPR023614">
    <property type="entry name" value="Porin_dom_sf"/>
</dbReference>
<dbReference type="AlphaFoldDB" id="A0A8J7PIC9"/>
<evidence type="ECO:0000259" key="2">
    <source>
        <dbReference type="Pfam" id="PF13609"/>
    </source>
</evidence>
<organism evidence="3 4">
    <name type="scientific">Candidatus Paracaedimonas acanthamoebae</name>
    <dbReference type="NCBI Taxonomy" id="244581"/>
    <lineage>
        <taxon>Bacteria</taxon>
        <taxon>Pseudomonadati</taxon>
        <taxon>Pseudomonadota</taxon>
        <taxon>Alphaproteobacteria</taxon>
        <taxon>Holosporales</taxon>
        <taxon>Caedimonadaceae</taxon>
        <taxon>Candidatus Paracaedimonas</taxon>
    </lineage>
</organism>
<dbReference type="Gene3D" id="2.40.160.10">
    <property type="entry name" value="Porin"/>
    <property type="match status" value="1"/>
</dbReference>
<protein>
    <submittedName>
        <fullName evidence="3">Porin</fullName>
    </submittedName>
</protein>
<dbReference type="SUPFAM" id="SSF56935">
    <property type="entry name" value="Porins"/>
    <property type="match status" value="1"/>
</dbReference>
<dbReference type="GO" id="GO:0015288">
    <property type="term" value="F:porin activity"/>
    <property type="evidence" value="ECO:0007669"/>
    <property type="project" value="InterPro"/>
</dbReference>
<keyword evidence="1" id="KW-0175">Coiled coil</keyword>
<evidence type="ECO:0000256" key="1">
    <source>
        <dbReference type="SAM" id="Coils"/>
    </source>
</evidence>
<feature type="domain" description="Porin" evidence="2">
    <location>
        <begin position="74"/>
        <end position="401"/>
    </location>
</feature>
<evidence type="ECO:0000313" key="3">
    <source>
        <dbReference type="EMBL" id="MBN9412322.1"/>
    </source>
</evidence>
<dbReference type="Proteomes" id="UP000664414">
    <property type="component" value="Unassembled WGS sequence"/>
</dbReference>
<sequence>MIFSQGMQASSSQQEITVLKEQLKVLMQRIETLEKNQKVTQAGLSAPQEKITNVSDLPKPTAPLQVISGNNKVQLTLSGQINRLVSFDSNGKNSQVSHKDNSFSSTRLNFTGKGALNDETTVSGVLEVEIRSDASSTRDIGTASDPSSSVFLRERRIEAIFDHKRYGKLWLGQGPMASDSTSEVDYSGTDVITSGSEIQDQAGGIKFFNKRTQQKDARTIGAVYDNYGQTFRQDRVRYDTPNFNGFVFGASHATRDIVDASLKYAGEYEKTKFGAAVAVAKNPFTGATRKGWEQYNGSASILFSNGLSLMGASGHRKFKDKGRNPGKYWYGKVGYQFNYFDVGKTAFAIDYAWSKSIADDPSFTLTDFNIINTERFNSYGLVAVQSLDSAATEVYAAARTHQLKRQGDWFSRIFSFVAGVRVKL</sequence>
<dbReference type="GO" id="GO:0016020">
    <property type="term" value="C:membrane"/>
    <property type="evidence" value="ECO:0007669"/>
    <property type="project" value="InterPro"/>
</dbReference>